<gene>
    <name evidence="4" type="ORF">TCAP_07366</name>
</gene>
<evidence type="ECO:0000256" key="1">
    <source>
        <dbReference type="SAM" id="MobiDB-lite"/>
    </source>
</evidence>
<keyword evidence="2" id="KW-0472">Membrane</keyword>
<feature type="transmembrane region" description="Helical" evidence="2">
    <location>
        <begin position="135"/>
        <end position="154"/>
    </location>
</feature>
<accession>A0A2K3PZ46</accession>
<evidence type="ECO:0000313" key="5">
    <source>
        <dbReference type="Proteomes" id="UP000236621"/>
    </source>
</evidence>
<feature type="compositionally biased region" description="Basic and acidic residues" evidence="1">
    <location>
        <begin position="175"/>
        <end position="192"/>
    </location>
</feature>
<reference evidence="4 5" key="1">
    <citation type="submission" date="2017-08" db="EMBL/GenBank/DDBJ databases">
        <title>Harnessing the power of phylogenomics to disentangle the directionality and signatures of interkingdom host jumping in the parasitic fungal genus Tolypocladium.</title>
        <authorList>
            <person name="Quandt C.A."/>
            <person name="Patterson W."/>
            <person name="Spatafora J.W."/>
        </authorList>
    </citation>
    <scope>NUCLEOTIDE SEQUENCE [LARGE SCALE GENOMIC DNA]</scope>
    <source>
        <strain evidence="4 5">CBS 113982</strain>
    </source>
</reference>
<dbReference type="AlphaFoldDB" id="A0A2K3PZ46"/>
<dbReference type="Proteomes" id="UP000236621">
    <property type="component" value="Unassembled WGS sequence"/>
</dbReference>
<name>A0A2K3PZ46_9HYPO</name>
<feature type="chain" id="PRO_5014474604" evidence="3">
    <location>
        <begin position="19"/>
        <end position="203"/>
    </location>
</feature>
<dbReference type="OrthoDB" id="4925794at2759"/>
<comment type="caution">
    <text evidence="4">The sequence shown here is derived from an EMBL/GenBank/DDBJ whole genome shotgun (WGS) entry which is preliminary data.</text>
</comment>
<organism evidence="4 5">
    <name type="scientific">Tolypocladium capitatum</name>
    <dbReference type="NCBI Taxonomy" id="45235"/>
    <lineage>
        <taxon>Eukaryota</taxon>
        <taxon>Fungi</taxon>
        <taxon>Dikarya</taxon>
        <taxon>Ascomycota</taxon>
        <taxon>Pezizomycotina</taxon>
        <taxon>Sordariomycetes</taxon>
        <taxon>Hypocreomycetidae</taxon>
        <taxon>Hypocreales</taxon>
        <taxon>Ophiocordycipitaceae</taxon>
        <taxon>Tolypocladium</taxon>
    </lineage>
</organism>
<feature type="signal peptide" evidence="3">
    <location>
        <begin position="1"/>
        <end position="18"/>
    </location>
</feature>
<keyword evidence="2" id="KW-1133">Transmembrane helix</keyword>
<keyword evidence="2" id="KW-0812">Transmembrane</keyword>
<evidence type="ECO:0000256" key="3">
    <source>
        <dbReference type="SAM" id="SignalP"/>
    </source>
</evidence>
<keyword evidence="5" id="KW-1185">Reference proteome</keyword>
<dbReference type="EMBL" id="NRSZ01001267">
    <property type="protein sequence ID" value="PNY20562.1"/>
    <property type="molecule type" value="Genomic_DNA"/>
</dbReference>
<feature type="region of interest" description="Disordered" evidence="1">
    <location>
        <begin position="175"/>
        <end position="203"/>
    </location>
</feature>
<proteinExistence type="predicted"/>
<evidence type="ECO:0000256" key="2">
    <source>
        <dbReference type="SAM" id="Phobius"/>
    </source>
</evidence>
<protein>
    <submittedName>
        <fullName evidence="4">Uncharacterized protein</fullName>
    </submittedName>
</protein>
<keyword evidence="3" id="KW-0732">Signal</keyword>
<evidence type="ECO:0000313" key="4">
    <source>
        <dbReference type="EMBL" id="PNY20562.1"/>
    </source>
</evidence>
<sequence>MKLLSILLGLALARVGLAAPAAGPWEVITTEDGIPLMRTRVIRVDVADADTPSSPYFLSTKLSKYASDALVLLRLSGRRFGLFPVFALDADRSMAMADPNGDLVTMSYDGRREGTAWRQPAKASHPCSMRSLRNWLLLSILAVSLSVVAACSFLRRSVCRRAFEPAFESALAEKGIRPRGTERSQSTVEKKPASTAESTMDCL</sequence>